<evidence type="ECO:0000256" key="6">
    <source>
        <dbReference type="ARBA" id="ARBA00023136"/>
    </source>
</evidence>
<organism evidence="10 11">
    <name type="scientific">Sneathia vaginalis</name>
    <dbReference type="NCBI Taxonomy" id="187101"/>
    <lineage>
        <taxon>Bacteria</taxon>
        <taxon>Fusobacteriati</taxon>
        <taxon>Fusobacteriota</taxon>
        <taxon>Fusobacteriia</taxon>
        <taxon>Fusobacteriales</taxon>
        <taxon>Leptotrichiaceae</taxon>
        <taxon>Sneathia</taxon>
    </lineage>
</organism>
<feature type="domain" description="Trimeric autotransporter adhesin YadA-like C-terminal membrane anchor" evidence="9">
    <location>
        <begin position="50"/>
        <end position="98"/>
    </location>
</feature>
<dbReference type="EMBL" id="CP011280">
    <property type="protein sequence ID" value="AKC95689.1"/>
    <property type="molecule type" value="Genomic_DNA"/>
</dbReference>
<dbReference type="Gene3D" id="3.30.1300.30">
    <property type="entry name" value="GSPII I/J protein-like"/>
    <property type="match status" value="1"/>
</dbReference>
<evidence type="ECO:0000256" key="5">
    <source>
        <dbReference type="ARBA" id="ARBA00022729"/>
    </source>
</evidence>
<keyword evidence="6" id="KW-0472">Membrane</keyword>
<dbReference type="GO" id="GO:0009279">
    <property type="term" value="C:cell outer membrane"/>
    <property type="evidence" value="ECO:0007669"/>
    <property type="project" value="UniProtKB-SubCell"/>
</dbReference>
<keyword evidence="3" id="KW-1134">Transmembrane beta strand</keyword>
<dbReference type="PATRIC" id="fig|1069640.6.peg.815"/>
<evidence type="ECO:0000256" key="4">
    <source>
        <dbReference type="ARBA" id="ARBA00022692"/>
    </source>
</evidence>
<dbReference type="RefSeq" id="WP_046328795.1">
    <property type="nucleotide sequence ID" value="NZ_CP011280.1"/>
</dbReference>
<keyword evidence="11" id="KW-1185">Reference proteome</keyword>
<keyword evidence="5 8" id="KW-0732">Signal</keyword>
<comment type="subcellular location">
    <subcellularLocation>
        <location evidence="2">Cell outer membrane</location>
    </subcellularLocation>
    <subcellularLocation>
        <location evidence="1">Cell surface</location>
    </subcellularLocation>
</comment>
<gene>
    <name evidence="10" type="ORF">VC03_04115</name>
</gene>
<proteinExistence type="predicted"/>
<keyword evidence="4" id="KW-0812">Transmembrane</keyword>
<dbReference type="Pfam" id="PF03895">
    <property type="entry name" value="YadA_anchor"/>
    <property type="match status" value="1"/>
</dbReference>
<evidence type="ECO:0000256" key="3">
    <source>
        <dbReference type="ARBA" id="ARBA00022452"/>
    </source>
</evidence>
<dbReference type="KEGG" id="sns:VC03_04115"/>
<evidence type="ECO:0000313" key="11">
    <source>
        <dbReference type="Proteomes" id="UP000033103"/>
    </source>
</evidence>
<reference evidence="10 11" key="1">
    <citation type="journal article" date="2012" name="BMC Genomics">
        <title>Genomic sequence analysis and characterization of Sneathia amnii sp. nov.</title>
        <authorList>
            <consortium name="Vaginal Microbiome Consortium (additional members)"/>
            <person name="Harwich M.D.Jr."/>
            <person name="Serrano M.G."/>
            <person name="Fettweis J.M."/>
            <person name="Alves J.M."/>
            <person name="Reimers M.A."/>
            <person name="Buck G.A."/>
            <person name="Jefferson K.K."/>
        </authorList>
    </citation>
    <scope>NUCLEOTIDE SEQUENCE [LARGE SCALE GENOMIC DNA]</scope>
    <source>
        <strain evidence="10 11">SN35</strain>
    </source>
</reference>
<feature type="chain" id="PRO_5002413553" description="Trimeric autotransporter adhesin YadA-like C-terminal membrane anchor domain-containing protein" evidence="8">
    <location>
        <begin position="21"/>
        <end position="124"/>
    </location>
</feature>
<dbReference type="SUPFAM" id="SSF54523">
    <property type="entry name" value="Pili subunits"/>
    <property type="match status" value="1"/>
</dbReference>
<dbReference type="PROSITE" id="PS51257">
    <property type="entry name" value="PROKAR_LIPOPROTEIN"/>
    <property type="match status" value="1"/>
</dbReference>
<evidence type="ECO:0000313" key="10">
    <source>
        <dbReference type="EMBL" id="AKC95689.1"/>
    </source>
</evidence>
<dbReference type="InterPro" id="IPR005594">
    <property type="entry name" value="YadA_C"/>
</dbReference>
<dbReference type="HOGENOM" id="CLU_2002395_0_0_0"/>
<name>A0A0E3UTY9_9FUSO</name>
<evidence type="ECO:0000256" key="2">
    <source>
        <dbReference type="ARBA" id="ARBA00004442"/>
    </source>
</evidence>
<keyword evidence="7" id="KW-0998">Cell outer membrane</keyword>
<evidence type="ECO:0000256" key="1">
    <source>
        <dbReference type="ARBA" id="ARBA00004241"/>
    </source>
</evidence>
<sequence length="124" mass="13338">MRKIILLIIGFLSTSCISFASVLALEESNLALGEVANVIAMASLTTTESGIANLTAAYGTYGKEHAFAIGFNGTIPNRRMNYKFGLKGNLGIDAGIGFAIGEITDKRQLQQARKIKELQQKISK</sequence>
<dbReference type="Proteomes" id="UP000033103">
    <property type="component" value="Chromosome"/>
</dbReference>
<dbReference type="InterPro" id="IPR045584">
    <property type="entry name" value="Pilin-like"/>
</dbReference>
<dbReference type="OrthoDB" id="9815217at2"/>
<protein>
    <recommendedName>
        <fullName evidence="9">Trimeric autotransporter adhesin YadA-like C-terminal membrane anchor domain-containing protein</fullName>
    </recommendedName>
</protein>
<evidence type="ECO:0000256" key="7">
    <source>
        <dbReference type="ARBA" id="ARBA00023237"/>
    </source>
</evidence>
<accession>A0A0E3UTY9</accession>
<feature type="signal peptide" evidence="8">
    <location>
        <begin position="1"/>
        <end position="20"/>
    </location>
</feature>
<dbReference type="GO" id="GO:0009986">
    <property type="term" value="C:cell surface"/>
    <property type="evidence" value="ECO:0007669"/>
    <property type="project" value="UniProtKB-SubCell"/>
</dbReference>
<evidence type="ECO:0000256" key="8">
    <source>
        <dbReference type="SAM" id="SignalP"/>
    </source>
</evidence>
<dbReference type="AlphaFoldDB" id="A0A0E3UTY9"/>
<evidence type="ECO:0000259" key="9">
    <source>
        <dbReference type="Pfam" id="PF03895"/>
    </source>
</evidence>